<evidence type="ECO:0000313" key="2">
    <source>
        <dbReference type="EMBL" id="MDY7227298.1"/>
    </source>
</evidence>
<reference evidence="2 3" key="1">
    <citation type="submission" date="2023-12" db="EMBL/GenBank/DDBJ databases">
        <title>the genome sequence of Hyalangium sp. s54d21.</title>
        <authorList>
            <person name="Zhang X."/>
        </authorList>
    </citation>
    <scope>NUCLEOTIDE SEQUENCE [LARGE SCALE GENOMIC DNA]</scope>
    <source>
        <strain evidence="3">s54d21</strain>
    </source>
</reference>
<gene>
    <name evidence="2" type="ORF">SYV04_12880</name>
</gene>
<dbReference type="EMBL" id="JAXIVS010000004">
    <property type="protein sequence ID" value="MDY7227298.1"/>
    <property type="molecule type" value="Genomic_DNA"/>
</dbReference>
<evidence type="ECO:0000313" key="3">
    <source>
        <dbReference type="Proteomes" id="UP001291309"/>
    </source>
</evidence>
<name>A0ABU5H1G8_9BACT</name>
<proteinExistence type="predicted"/>
<evidence type="ECO:0008006" key="4">
    <source>
        <dbReference type="Google" id="ProtNLM"/>
    </source>
</evidence>
<dbReference type="Proteomes" id="UP001291309">
    <property type="component" value="Unassembled WGS sequence"/>
</dbReference>
<protein>
    <recommendedName>
        <fullName evidence="4">Lipoprotein</fullName>
    </recommendedName>
</protein>
<accession>A0ABU5H1G8</accession>
<feature type="region of interest" description="Disordered" evidence="1">
    <location>
        <begin position="36"/>
        <end position="70"/>
    </location>
</feature>
<evidence type="ECO:0000256" key="1">
    <source>
        <dbReference type="SAM" id="MobiDB-lite"/>
    </source>
</evidence>
<dbReference type="RefSeq" id="WP_321546025.1">
    <property type="nucleotide sequence ID" value="NZ_JAXIVS010000004.1"/>
</dbReference>
<comment type="caution">
    <text evidence="2">The sequence shown here is derived from an EMBL/GenBank/DDBJ whole genome shotgun (WGS) entry which is preliminary data.</text>
</comment>
<sequence length="599" mass="66624">MNRPLTRVFLACVALLVGCTRDSGFNPEKLAVGPGSMVGNGEPITSGEFAGGQDPLPAARDVPPPDDSRPPDCDGACVAYCDAANLRNPVNRGLCRSLWGVGLSHRPVQHAEACRRLFVDVAGRVPTAEEAEATCTGNWGETVKQLMASSDFIFVNQRRAADKYLYSNEVVNIQAIYDMDLLVEKLFRGKVPYDQFAAVVSAHPVLTRRHADPGDKVEALFRLFLGRPPFEHERADMSRLYRLWHSGYYDHPQMAMRMPDAYVRFRCLTEDGSEVDQVKKGECTSVLWGYNELVLTPDLRSVMDRQINELTLWNGLLTPDEWALMQTPGRVLSTELAFWERAVDDVLDQYLGYDLSAKVPEVRAELVRWLLDHQGDLRSVHYAVLTSAAYLQSTEGNTTTSYRWAYGPLKQMEAEVWIDSMMRNTGYTMSTCDHRISQPENLLRSGSVAAYRVLQNSRWKIDAEGQIEEDYADLARTLGGCPENIVGGRFRVVSILTTGTQLAFVGDLCNPTLDPKANGAPIERLLPEGVEAARVLTPELATQIGSHQYRVLLGRSPTSEELTDVREAGAKCAVDRCGAEEFARPLCFALLSGAERLFY</sequence>
<keyword evidence="3" id="KW-1185">Reference proteome</keyword>
<dbReference type="PROSITE" id="PS51257">
    <property type="entry name" value="PROKAR_LIPOPROTEIN"/>
    <property type="match status" value="1"/>
</dbReference>
<organism evidence="2 3">
    <name type="scientific">Hyalangium rubrum</name>
    <dbReference type="NCBI Taxonomy" id="3103134"/>
    <lineage>
        <taxon>Bacteria</taxon>
        <taxon>Pseudomonadati</taxon>
        <taxon>Myxococcota</taxon>
        <taxon>Myxococcia</taxon>
        <taxon>Myxococcales</taxon>
        <taxon>Cystobacterineae</taxon>
        <taxon>Archangiaceae</taxon>
        <taxon>Hyalangium</taxon>
    </lineage>
</organism>